<keyword evidence="3" id="KW-1185">Reference proteome</keyword>
<sequence length="118" mass="14430">MKRLTPQEKKRLSYQRDRRNWYGENDKSSRKNIPRNRALKHRAARHRVAQELTVVRGGLDEDRLERRLNRRPAVLWRKYRDAPLGEVVEWQLNRRVERSNAAPEQAEARARRIRQRRR</sequence>
<name>A0A7W3QP05_ACTNM</name>
<organism evidence="2 3">
    <name type="scientific">Actinomadura namibiensis</name>
    <dbReference type="NCBI Taxonomy" id="182080"/>
    <lineage>
        <taxon>Bacteria</taxon>
        <taxon>Bacillati</taxon>
        <taxon>Actinomycetota</taxon>
        <taxon>Actinomycetes</taxon>
        <taxon>Streptosporangiales</taxon>
        <taxon>Thermomonosporaceae</taxon>
        <taxon>Actinomadura</taxon>
    </lineage>
</organism>
<evidence type="ECO:0000313" key="2">
    <source>
        <dbReference type="EMBL" id="MBA8954101.1"/>
    </source>
</evidence>
<feature type="region of interest" description="Disordered" evidence="1">
    <location>
        <begin position="1"/>
        <end position="44"/>
    </location>
</feature>
<evidence type="ECO:0000256" key="1">
    <source>
        <dbReference type="SAM" id="MobiDB-lite"/>
    </source>
</evidence>
<proteinExistence type="predicted"/>
<dbReference type="Proteomes" id="UP000572680">
    <property type="component" value="Unassembled WGS sequence"/>
</dbReference>
<feature type="compositionally biased region" description="Basic residues" evidence="1">
    <location>
        <begin position="30"/>
        <end position="44"/>
    </location>
</feature>
<feature type="region of interest" description="Disordered" evidence="1">
    <location>
        <begin position="97"/>
        <end position="118"/>
    </location>
</feature>
<feature type="compositionally biased region" description="Basic and acidic residues" evidence="1">
    <location>
        <begin position="1"/>
        <end position="29"/>
    </location>
</feature>
<reference evidence="2 3" key="1">
    <citation type="submission" date="2020-08" db="EMBL/GenBank/DDBJ databases">
        <title>Genomic Encyclopedia of Type Strains, Phase IV (KMG-IV): sequencing the most valuable type-strain genomes for metagenomic binning, comparative biology and taxonomic classification.</title>
        <authorList>
            <person name="Goeker M."/>
        </authorList>
    </citation>
    <scope>NUCLEOTIDE SEQUENCE [LARGE SCALE GENOMIC DNA]</scope>
    <source>
        <strain evidence="2 3">DSM 44197</strain>
    </source>
</reference>
<dbReference type="RefSeq" id="WP_182846225.1">
    <property type="nucleotide sequence ID" value="NZ_BAAALP010000001.1"/>
</dbReference>
<evidence type="ECO:0000313" key="3">
    <source>
        <dbReference type="Proteomes" id="UP000572680"/>
    </source>
</evidence>
<accession>A0A7W3QP05</accession>
<dbReference type="AlphaFoldDB" id="A0A7W3QP05"/>
<dbReference type="EMBL" id="JACJIA010000008">
    <property type="protein sequence ID" value="MBA8954101.1"/>
    <property type="molecule type" value="Genomic_DNA"/>
</dbReference>
<comment type="caution">
    <text evidence="2">The sequence shown here is derived from an EMBL/GenBank/DDBJ whole genome shotgun (WGS) entry which is preliminary data.</text>
</comment>
<gene>
    <name evidence="2" type="ORF">HNR61_005755</name>
</gene>
<protein>
    <submittedName>
        <fullName evidence="2">Uncharacterized protein</fullName>
    </submittedName>
</protein>